<dbReference type="InterPro" id="IPR024074">
    <property type="entry name" value="AS_cat/multimer_dom_body"/>
</dbReference>
<feature type="binding site" evidence="9">
    <location>
        <position position="263"/>
    </location>
    <ligand>
        <name>L-citrulline</name>
        <dbReference type="ChEBI" id="CHEBI:57743"/>
    </ligand>
</feature>
<name>A0A136WIL8_9FIRM</name>
<evidence type="ECO:0000256" key="4">
    <source>
        <dbReference type="ARBA" id="ARBA00022571"/>
    </source>
</evidence>
<dbReference type="InterPro" id="IPR048268">
    <property type="entry name" value="Arginosuc_syn_C"/>
</dbReference>
<feature type="binding site" evidence="9">
    <location>
        <position position="122"/>
    </location>
    <ligand>
        <name>L-aspartate</name>
        <dbReference type="ChEBI" id="CHEBI:29991"/>
    </ligand>
</feature>
<dbReference type="GO" id="GO:0005524">
    <property type="term" value="F:ATP binding"/>
    <property type="evidence" value="ECO:0007669"/>
    <property type="project" value="UniProtKB-UniRule"/>
</dbReference>
<dbReference type="STRING" id="36847.CLNEO_03720"/>
<keyword evidence="6 9" id="KW-0028">Amino-acid biosynthesis</keyword>
<proteinExistence type="inferred from homology"/>
<comment type="catalytic activity">
    <reaction evidence="9">
        <text>L-citrulline + L-aspartate + ATP = 2-(N(omega)-L-arginino)succinate + AMP + diphosphate + H(+)</text>
        <dbReference type="Rhea" id="RHEA:10932"/>
        <dbReference type="ChEBI" id="CHEBI:15378"/>
        <dbReference type="ChEBI" id="CHEBI:29991"/>
        <dbReference type="ChEBI" id="CHEBI:30616"/>
        <dbReference type="ChEBI" id="CHEBI:33019"/>
        <dbReference type="ChEBI" id="CHEBI:57472"/>
        <dbReference type="ChEBI" id="CHEBI:57743"/>
        <dbReference type="ChEBI" id="CHEBI:456215"/>
        <dbReference type="EC" id="6.3.4.5"/>
    </reaction>
</comment>
<dbReference type="Proteomes" id="UP000070539">
    <property type="component" value="Unassembled WGS sequence"/>
</dbReference>
<dbReference type="SUPFAM" id="SSF69864">
    <property type="entry name" value="Argininosuccinate synthetase, C-terminal domain"/>
    <property type="match status" value="1"/>
</dbReference>
<dbReference type="CDD" id="cd01999">
    <property type="entry name" value="ASS"/>
    <property type="match status" value="1"/>
</dbReference>
<dbReference type="UniPathway" id="UPA00068">
    <property type="reaction ID" value="UER00113"/>
</dbReference>
<dbReference type="Gene3D" id="1.20.5.470">
    <property type="entry name" value="Single helix bin"/>
    <property type="match status" value="1"/>
</dbReference>
<feature type="domain" description="Arginosuccinate synthase-like N-terminal" evidence="10">
    <location>
        <begin position="4"/>
        <end position="167"/>
    </location>
</feature>
<dbReference type="InterPro" id="IPR023434">
    <property type="entry name" value="Arginosuc_synth_type_1_subfam"/>
</dbReference>
<comment type="similarity">
    <text evidence="9">Belongs to the argininosuccinate synthase family. Type 1 subfamily.</text>
</comment>
<feature type="binding site" evidence="9">
    <location>
        <position position="91"/>
    </location>
    <ligand>
        <name>L-citrulline</name>
        <dbReference type="ChEBI" id="CHEBI:57743"/>
    </ligand>
</feature>
<dbReference type="Gene3D" id="3.90.1260.10">
    <property type="entry name" value="Argininosuccinate synthetase, chain A, domain 2"/>
    <property type="match status" value="1"/>
</dbReference>
<feature type="binding site" evidence="9">
    <location>
        <position position="186"/>
    </location>
    <ligand>
        <name>L-citrulline</name>
        <dbReference type="ChEBI" id="CHEBI:57743"/>
    </ligand>
</feature>
<dbReference type="Pfam" id="PF00764">
    <property type="entry name" value="Arginosuc_synth"/>
    <property type="match status" value="1"/>
</dbReference>
<dbReference type="PATRIC" id="fig|36847.3.peg.462"/>
<evidence type="ECO:0000259" key="10">
    <source>
        <dbReference type="Pfam" id="PF00764"/>
    </source>
</evidence>
<dbReference type="GO" id="GO:0000053">
    <property type="term" value="P:argininosuccinate metabolic process"/>
    <property type="evidence" value="ECO:0007669"/>
    <property type="project" value="TreeGrafter"/>
</dbReference>
<feature type="binding site" evidence="9">
    <location>
        <position position="275"/>
    </location>
    <ligand>
        <name>L-citrulline</name>
        <dbReference type="ChEBI" id="CHEBI:57743"/>
    </ligand>
</feature>
<dbReference type="PANTHER" id="PTHR11587">
    <property type="entry name" value="ARGININOSUCCINATE SYNTHASE"/>
    <property type="match status" value="1"/>
</dbReference>
<keyword evidence="8 9" id="KW-0067">ATP-binding</keyword>
<evidence type="ECO:0000256" key="9">
    <source>
        <dbReference type="HAMAP-Rule" id="MF_00005"/>
    </source>
</evidence>
<dbReference type="InterPro" id="IPR048267">
    <property type="entry name" value="Arginosuc_syn_N"/>
</dbReference>
<dbReference type="NCBIfam" id="TIGR00032">
    <property type="entry name" value="argG"/>
    <property type="match status" value="1"/>
</dbReference>
<gene>
    <name evidence="13" type="primary">argG_2</name>
    <name evidence="9" type="synonym">argG</name>
    <name evidence="12" type="synonym">argG_1</name>
    <name evidence="12" type="ORF">CLNEO_03720</name>
    <name evidence="13" type="ORF">CLNEO_05010</name>
</gene>
<keyword evidence="4 9" id="KW-0055">Arginine biosynthesis</keyword>
<comment type="caution">
    <text evidence="9">Lacks conserved residue(s) required for the propagation of feature annotation.</text>
</comment>
<feature type="binding site" evidence="9">
    <location>
        <begin position="8"/>
        <end position="16"/>
    </location>
    <ligand>
        <name>ATP</name>
        <dbReference type="ChEBI" id="CHEBI:30616"/>
    </ligand>
</feature>
<evidence type="ECO:0000313" key="14">
    <source>
        <dbReference type="Proteomes" id="UP000070539"/>
    </source>
</evidence>
<evidence type="ECO:0000256" key="8">
    <source>
        <dbReference type="ARBA" id="ARBA00022840"/>
    </source>
</evidence>
<keyword evidence="5 9" id="KW-0436">Ligase</keyword>
<feature type="binding site" evidence="9">
    <location>
        <position position="86"/>
    </location>
    <ligand>
        <name>L-citrulline</name>
        <dbReference type="ChEBI" id="CHEBI:57743"/>
    </ligand>
</feature>
<keyword evidence="14" id="KW-1185">Reference proteome</keyword>
<dbReference type="InterPro" id="IPR018223">
    <property type="entry name" value="Arginosuc_synth_CS"/>
</dbReference>
<dbReference type="NCBIfam" id="NF001770">
    <property type="entry name" value="PRK00509.1"/>
    <property type="match status" value="1"/>
</dbReference>
<keyword evidence="7 9" id="KW-0547">Nucleotide-binding</keyword>
<sequence>MKEKIVLAYSGGLDTSVIIPWLKENYDAEVIAVCGDVGQGKETDGLEEKALRTGASKLYIEDLTEEFITEAIYPCIKANAVYEGKYLLGTSMARPIIAKKLVEIAKKEGATAICHGATGKGNDQVRFELTIKALAPELKIIAPWRLDTWGMESREDEMAYLEARGIPFPAKKDDSYSRDRNIWHLSHEGLELEDPANEPNYEHLLQMGVSPENAPDVPEYVTVDFEAGVPVSVNGEKLGPVALLTKLNEIGGKNGIGIIDICENRVVGMKSRGVYETPGGAILYYAHRELEYLCLDKKTLAYNEVASNKLTELVYSGEWFTPLREALCAYFDHTNATVTGSVKMKLYKGNIISAGATSPYSLYNESIASFTTGEMYNHKDADGFINLFGLSMKVRAMMLQNNENK</sequence>
<evidence type="ECO:0000313" key="12">
    <source>
        <dbReference type="EMBL" id="KXL54270.1"/>
    </source>
</evidence>
<keyword evidence="9" id="KW-0963">Cytoplasm</keyword>
<comment type="subunit">
    <text evidence="2 9">Homotetramer.</text>
</comment>
<dbReference type="InterPro" id="IPR001518">
    <property type="entry name" value="Arginosuc_synth"/>
</dbReference>
<dbReference type="PROSITE" id="PS00565">
    <property type="entry name" value="ARGININOSUCCIN_SYN_2"/>
    <property type="match status" value="1"/>
</dbReference>
<evidence type="ECO:0000256" key="7">
    <source>
        <dbReference type="ARBA" id="ARBA00022741"/>
    </source>
</evidence>
<feature type="binding site" evidence="9">
    <location>
        <position position="177"/>
    </location>
    <ligand>
        <name>L-citrulline</name>
        <dbReference type="ChEBI" id="CHEBI:57743"/>
    </ligand>
</feature>
<evidence type="ECO:0000256" key="6">
    <source>
        <dbReference type="ARBA" id="ARBA00022605"/>
    </source>
</evidence>
<feature type="binding site" evidence="9">
    <location>
        <position position="126"/>
    </location>
    <ligand>
        <name>L-citrulline</name>
        <dbReference type="ChEBI" id="CHEBI:57743"/>
    </ligand>
</feature>
<dbReference type="Gene3D" id="3.40.50.620">
    <property type="entry name" value="HUPs"/>
    <property type="match status" value="1"/>
</dbReference>
<feature type="binding site" evidence="9">
    <location>
        <position position="123"/>
    </location>
    <ligand>
        <name>L-aspartate</name>
        <dbReference type="ChEBI" id="CHEBI:29991"/>
    </ligand>
</feature>
<dbReference type="GO" id="GO:0000050">
    <property type="term" value="P:urea cycle"/>
    <property type="evidence" value="ECO:0007669"/>
    <property type="project" value="TreeGrafter"/>
</dbReference>
<dbReference type="EC" id="6.3.4.5" evidence="3 9"/>
<evidence type="ECO:0000256" key="1">
    <source>
        <dbReference type="ARBA" id="ARBA00004967"/>
    </source>
</evidence>
<dbReference type="RefSeq" id="WP_066083904.1">
    <property type="nucleotide sequence ID" value="NZ_LRVM01000001.1"/>
</dbReference>
<feature type="binding site" evidence="9">
    <location>
        <position position="122"/>
    </location>
    <ligand>
        <name>L-citrulline</name>
        <dbReference type="ChEBI" id="CHEBI:57743"/>
    </ligand>
</feature>
<dbReference type="PANTHER" id="PTHR11587:SF2">
    <property type="entry name" value="ARGININOSUCCINATE SYNTHASE"/>
    <property type="match status" value="1"/>
</dbReference>
<dbReference type="EMBL" id="LRVM01000001">
    <property type="protein sequence ID" value="KXL54395.1"/>
    <property type="molecule type" value="Genomic_DNA"/>
</dbReference>
<dbReference type="GO" id="GO:0004055">
    <property type="term" value="F:argininosuccinate synthase activity"/>
    <property type="evidence" value="ECO:0007669"/>
    <property type="project" value="UniProtKB-UniRule"/>
</dbReference>
<evidence type="ECO:0000256" key="3">
    <source>
        <dbReference type="ARBA" id="ARBA00012286"/>
    </source>
</evidence>
<feature type="binding site" evidence="9">
    <location>
        <position position="118"/>
    </location>
    <ligand>
        <name>L-aspartate</name>
        <dbReference type="ChEBI" id="CHEBI:29991"/>
    </ligand>
</feature>
<dbReference type="HAMAP" id="MF_00005">
    <property type="entry name" value="Arg_succ_synth_type1"/>
    <property type="match status" value="1"/>
</dbReference>
<protein>
    <recommendedName>
        <fullName evidence="3 9">Argininosuccinate synthase</fullName>
        <ecNumber evidence="3 9">6.3.4.5</ecNumber>
    </recommendedName>
    <alternativeName>
        <fullName evidence="9">Citrulline--aspartate ligase</fullName>
    </alternativeName>
</protein>
<evidence type="ECO:0000313" key="13">
    <source>
        <dbReference type="EMBL" id="KXL54395.1"/>
    </source>
</evidence>
<feature type="binding site" evidence="9">
    <location>
        <position position="116"/>
    </location>
    <ligand>
        <name>ATP</name>
        <dbReference type="ChEBI" id="CHEBI:30616"/>
    </ligand>
</feature>
<comment type="pathway">
    <text evidence="1 9">Amino-acid biosynthesis; L-arginine biosynthesis; L-arginine from L-ornithine and carbamoyl phosphate: step 2/3.</text>
</comment>
<dbReference type="PROSITE" id="PS00564">
    <property type="entry name" value="ARGININOSUCCIN_SYN_1"/>
    <property type="match status" value="1"/>
</dbReference>
<evidence type="ECO:0000256" key="2">
    <source>
        <dbReference type="ARBA" id="ARBA00011881"/>
    </source>
</evidence>
<dbReference type="OrthoDB" id="9801641at2"/>
<dbReference type="GO" id="GO:0006526">
    <property type="term" value="P:L-arginine biosynthetic process"/>
    <property type="evidence" value="ECO:0007669"/>
    <property type="project" value="UniProtKB-UniRule"/>
</dbReference>
<dbReference type="SUPFAM" id="SSF52402">
    <property type="entry name" value="Adenine nucleotide alpha hydrolases-like"/>
    <property type="match status" value="1"/>
</dbReference>
<dbReference type="Pfam" id="PF20979">
    <property type="entry name" value="Arginosuc_syn_C"/>
    <property type="match status" value="1"/>
</dbReference>
<organism evidence="13 14">
    <name type="scientific">Anaerotignum neopropionicum</name>
    <dbReference type="NCBI Taxonomy" id="36847"/>
    <lineage>
        <taxon>Bacteria</taxon>
        <taxon>Bacillati</taxon>
        <taxon>Bacillota</taxon>
        <taxon>Clostridia</taxon>
        <taxon>Lachnospirales</taxon>
        <taxon>Anaerotignaceae</taxon>
        <taxon>Anaerotignum</taxon>
    </lineage>
</organism>
<dbReference type="EMBL" id="LRVM01000001">
    <property type="protein sequence ID" value="KXL54270.1"/>
    <property type="molecule type" value="Genomic_DNA"/>
</dbReference>
<feature type="domain" description="Arginosuccinate synthase C-terminal" evidence="11">
    <location>
        <begin position="176"/>
        <end position="394"/>
    </location>
</feature>
<accession>A0A136WIL8</accession>
<dbReference type="FunFam" id="3.90.1260.10:FF:000007">
    <property type="entry name" value="Argininosuccinate synthase"/>
    <property type="match status" value="1"/>
</dbReference>
<dbReference type="AlphaFoldDB" id="A0A136WIL8"/>
<dbReference type="InterPro" id="IPR014729">
    <property type="entry name" value="Rossmann-like_a/b/a_fold"/>
</dbReference>
<dbReference type="FunFam" id="3.40.50.620:FF:000019">
    <property type="entry name" value="Argininosuccinate synthase"/>
    <property type="match status" value="1"/>
</dbReference>
<dbReference type="GO" id="GO:0005737">
    <property type="term" value="C:cytoplasm"/>
    <property type="evidence" value="ECO:0007669"/>
    <property type="project" value="UniProtKB-SubCell"/>
</dbReference>
<evidence type="ECO:0000256" key="5">
    <source>
        <dbReference type="ARBA" id="ARBA00022598"/>
    </source>
</evidence>
<comment type="subcellular location">
    <subcellularLocation>
        <location evidence="9">Cytoplasm</location>
    </subcellularLocation>
</comment>
<comment type="caution">
    <text evidence="13">The sequence shown here is derived from an EMBL/GenBank/DDBJ whole genome shotgun (WGS) entry which is preliminary data.</text>
</comment>
<evidence type="ECO:0000259" key="11">
    <source>
        <dbReference type="Pfam" id="PF20979"/>
    </source>
</evidence>
<reference evidence="13 14" key="1">
    <citation type="submission" date="2016-01" db="EMBL/GenBank/DDBJ databases">
        <title>Genome sequence of Clostridium neopropionicum X4, DSM-3847.</title>
        <authorList>
            <person name="Poehlein A."/>
            <person name="Beck M.H."/>
            <person name="Bengelsdorf F.R."/>
            <person name="Daniel R."/>
            <person name="Duerre P."/>
        </authorList>
    </citation>
    <scope>NUCLEOTIDE SEQUENCE [LARGE SCALE GENOMIC DNA]</scope>
    <source>
        <strain evidence="13 14">DSM-3847</strain>
    </source>
</reference>